<proteinExistence type="predicted"/>
<keyword evidence="6" id="KW-1185">Reference proteome</keyword>
<organism evidence="5 6">
    <name type="scientific">Clavibacter michiganensis subsp. michiganensis (strain NCPPB 382)</name>
    <dbReference type="NCBI Taxonomy" id="443906"/>
    <lineage>
        <taxon>Bacteria</taxon>
        <taxon>Bacillati</taxon>
        <taxon>Actinomycetota</taxon>
        <taxon>Actinomycetes</taxon>
        <taxon>Micrococcales</taxon>
        <taxon>Microbacteriaceae</taxon>
        <taxon>Clavibacter</taxon>
    </lineage>
</organism>
<name>A5CN17_CLAM3</name>
<dbReference type="InterPro" id="IPR013784">
    <property type="entry name" value="Carb-bd-like_fold"/>
</dbReference>
<dbReference type="Pfam" id="PF13620">
    <property type="entry name" value="CarboxypepD_reg"/>
    <property type="match status" value="1"/>
</dbReference>
<dbReference type="eggNOG" id="COG4932">
    <property type="taxonomic scope" value="Bacteria"/>
</dbReference>
<dbReference type="GO" id="GO:0030246">
    <property type="term" value="F:carbohydrate binding"/>
    <property type="evidence" value="ECO:0007669"/>
    <property type="project" value="InterPro"/>
</dbReference>
<comment type="catalytic activity">
    <reaction evidence="1">
        <text>Endohydrolysis of (1-&gt;4)-alpha-D-glucosidic linkages in polysaccharides containing three or more (1-&gt;4)-alpha-linked D-glucose units.</text>
        <dbReference type="EC" id="3.2.1.1"/>
    </reaction>
</comment>
<evidence type="ECO:0000256" key="2">
    <source>
        <dbReference type="ARBA" id="ARBA00012595"/>
    </source>
</evidence>
<evidence type="ECO:0000313" key="5">
    <source>
        <dbReference type="EMBL" id="CAN00453.1"/>
    </source>
</evidence>
<protein>
    <recommendedName>
        <fullName evidence="2">alpha-amylase</fullName>
        <ecNumber evidence="2">3.2.1.1</ecNumber>
    </recommendedName>
    <alternativeName>
        <fullName evidence="3">1,4-alpha-D-glucan glucanohydrolase</fullName>
    </alternativeName>
</protein>
<evidence type="ECO:0000313" key="6">
    <source>
        <dbReference type="Proteomes" id="UP000001564"/>
    </source>
</evidence>
<evidence type="ECO:0000256" key="3">
    <source>
        <dbReference type="ARBA" id="ARBA00030238"/>
    </source>
</evidence>
<evidence type="ECO:0000256" key="1">
    <source>
        <dbReference type="ARBA" id="ARBA00000548"/>
    </source>
</evidence>
<dbReference type="HOGENOM" id="CLU_011065_0_0_11"/>
<dbReference type="Gene3D" id="2.60.40.10">
    <property type="entry name" value="Immunoglobulins"/>
    <property type="match status" value="1"/>
</dbReference>
<dbReference type="SUPFAM" id="SSF49478">
    <property type="entry name" value="Cna protein B-type domain"/>
    <property type="match status" value="1"/>
</dbReference>
<dbReference type="AlphaFoldDB" id="A5CN17"/>
<dbReference type="RefSeq" id="WP_011931651.1">
    <property type="nucleotide sequence ID" value="NC_009480.1"/>
</dbReference>
<dbReference type="EMBL" id="AM711867">
    <property type="protein sequence ID" value="CAN00453.1"/>
    <property type="molecule type" value="Genomic_DNA"/>
</dbReference>
<feature type="signal peptide" evidence="4">
    <location>
        <begin position="1"/>
        <end position="21"/>
    </location>
</feature>
<gene>
    <name evidence="5" type="ordered locus">CMM_0431</name>
</gene>
<feature type="chain" id="PRO_5038386600" description="alpha-amylase" evidence="4">
    <location>
        <begin position="22"/>
        <end position="754"/>
    </location>
</feature>
<dbReference type="GO" id="GO:0005975">
    <property type="term" value="P:carbohydrate metabolic process"/>
    <property type="evidence" value="ECO:0007669"/>
    <property type="project" value="UniProtKB-ARBA"/>
</dbReference>
<dbReference type="Proteomes" id="UP000001564">
    <property type="component" value="Chromosome"/>
</dbReference>
<accession>A5CN17</accession>
<keyword evidence="4" id="KW-0732">Signal</keyword>
<dbReference type="InterPro" id="IPR013783">
    <property type="entry name" value="Ig-like_fold"/>
</dbReference>
<dbReference type="OrthoDB" id="614750at2"/>
<dbReference type="Gene3D" id="2.60.40.2700">
    <property type="match status" value="3"/>
</dbReference>
<dbReference type="EC" id="3.2.1.1" evidence="2"/>
<evidence type="ECO:0000256" key="4">
    <source>
        <dbReference type="SAM" id="SignalP"/>
    </source>
</evidence>
<sequence>MSSARRRAVVGLLSLALVASAQVGIASGASAAEAPTPAASAAPDASRGSAPAAAQAAAFTASPRPTITGTAQVGSPLTAVTGTWTPAPDSFSYRWWRDGVTISGATDARYVPVAADQGKRITVTVTAAKSGYTSLARSSGPTAAVTAAPAALPFTAAPAPTITGTAAIGSPLTAVPGTWTPSPRFAYQWFVGDKPIFGATASTYTPTYSDLGRALSVSVAGYRDGYATTVRMSAPTPATVGRGTLTTAVPTITGSAVVGSALRAVPNAWSPDPTFEFRWFADDEAISNATGEYYTPVAADIGKRITVTVTGSAVGYNPAARTSARTAAVVAATTPPPVPATGTIVGRVYLDSVAPGNLISSGEVIPFRAGAAQATSAPIVDGAFRAEGLLPGDYRLFASVTVGGRELRQYYGEADGVTDGRTFTVQADGTVRLDVVLKRYATISGTATLSDGSPAVGSQVEVFRVRGGQVSSATTDAAGRFLADGLTPGQYEVHFTAPFTNPDGVIGEWYSDTDDRNAATRFTVGWGQAVTGVDPTLDAGTRLSGLVRGPDGTPYAGAGVYVVPEATALLGADPRTASRAAGTDAAGRFRVTGILPGRYYVFVTADRSEAPSYASQWLGGSGSLASATVYTAERGADLPAVDTRLVVSSSVTATISGTPAAGWSDHAQVTLFQGGTAKRTTFVFPGSDAFLDSVPAGTYRVQVTYFRDYVPSSRWWDGGTGADRSELVVPAGKDVSLAIRSAPAVAATGALQVR</sequence>
<dbReference type="SUPFAM" id="SSF49452">
    <property type="entry name" value="Starch-binding domain-like"/>
    <property type="match status" value="1"/>
</dbReference>
<reference evidence="5 6" key="1">
    <citation type="journal article" date="2008" name="J. Bacteriol.">
        <title>The genome sequence of the tomato-pathogenic actinomycete Clavibacter michiganensis subsp. michiganensis NCPPB382 reveals a large island involved in pathogenicity.</title>
        <authorList>
            <person name="Gartemann K.H."/>
            <person name="Abt B."/>
            <person name="Bekel T."/>
            <person name="Burger A."/>
            <person name="Engemann J."/>
            <person name="Flugel M."/>
            <person name="Gaigalat L."/>
            <person name="Goesmann A."/>
            <person name="Grafen I."/>
            <person name="Kalinowski J."/>
            <person name="Kaup O."/>
            <person name="Kirchner O."/>
            <person name="Krause L."/>
            <person name="Linke B."/>
            <person name="McHardy A."/>
            <person name="Meyer F."/>
            <person name="Pohle S."/>
            <person name="Ruckert C."/>
            <person name="Schneiker S."/>
            <person name="Zellermann E.M."/>
            <person name="Puhler A."/>
            <person name="Eichenlaub R."/>
            <person name="Kaiser O."/>
            <person name="Bartels D."/>
        </authorList>
    </citation>
    <scope>NUCLEOTIDE SEQUENCE [LARGE SCALE GENOMIC DNA]</scope>
    <source>
        <strain evidence="5 6">NCPPB 382</strain>
    </source>
</reference>
<dbReference type="GO" id="GO:0004556">
    <property type="term" value="F:alpha-amylase activity"/>
    <property type="evidence" value="ECO:0007669"/>
    <property type="project" value="UniProtKB-EC"/>
</dbReference>
<dbReference type="KEGG" id="cmi:CMM_0431"/>